<keyword evidence="1" id="KW-0812">Transmembrane</keyword>
<feature type="transmembrane region" description="Helical" evidence="1">
    <location>
        <begin position="9"/>
        <end position="29"/>
    </location>
</feature>
<proteinExistence type="predicted"/>
<dbReference type="OrthoDB" id="291892at2"/>
<keyword evidence="1" id="KW-0472">Membrane</keyword>
<sequence>MMSRKWERIYFGLAIMIMILIFISSSMTYHQQTVTPELGRLNLNWLHRWLDPVKINYAGNIYSVETEGLVGMIEFLLRKLAHFGSNFLLGLFAYWGFTSKVPNKWFRAVLIWLSCTGYAAFDEFHQLLTGDRTPMIQDVMLDATGALCGVIIATIVMIILEAKANKKKLLAAK</sequence>
<feature type="domain" description="VanZ-like" evidence="2">
    <location>
        <begin position="13"/>
        <end position="156"/>
    </location>
</feature>
<keyword evidence="1" id="KW-1133">Transmembrane helix</keyword>
<reference evidence="3 4" key="1">
    <citation type="journal article" date="2015" name="Genome Announc.">
        <title>Expanding the biotechnology potential of lactobacilli through comparative genomics of 213 strains and associated genera.</title>
        <authorList>
            <person name="Sun Z."/>
            <person name="Harris H.M."/>
            <person name="McCann A."/>
            <person name="Guo C."/>
            <person name="Argimon S."/>
            <person name="Zhang W."/>
            <person name="Yang X."/>
            <person name="Jeffery I.B."/>
            <person name="Cooney J.C."/>
            <person name="Kagawa T.F."/>
            <person name="Liu W."/>
            <person name="Song Y."/>
            <person name="Salvetti E."/>
            <person name="Wrobel A."/>
            <person name="Rasinkangas P."/>
            <person name="Parkhill J."/>
            <person name="Rea M.C."/>
            <person name="O'Sullivan O."/>
            <person name="Ritari J."/>
            <person name="Douillard F.P."/>
            <person name="Paul Ross R."/>
            <person name="Yang R."/>
            <person name="Briner A.E."/>
            <person name="Felis G.E."/>
            <person name="de Vos W.M."/>
            <person name="Barrangou R."/>
            <person name="Klaenhammer T.R."/>
            <person name="Caufield P.W."/>
            <person name="Cui Y."/>
            <person name="Zhang H."/>
            <person name="O'Toole P.W."/>
        </authorList>
    </citation>
    <scope>NUCLEOTIDE SEQUENCE [LARGE SCALE GENOMIC DNA]</scope>
    <source>
        <strain evidence="3 4">DSM 20335</strain>
    </source>
</reference>
<feature type="transmembrane region" description="Helical" evidence="1">
    <location>
        <begin position="104"/>
        <end position="121"/>
    </location>
</feature>
<dbReference type="InterPro" id="IPR006976">
    <property type="entry name" value="VanZ-like"/>
</dbReference>
<feature type="transmembrane region" description="Helical" evidence="1">
    <location>
        <begin position="80"/>
        <end position="97"/>
    </location>
</feature>
<dbReference type="Proteomes" id="UP000051813">
    <property type="component" value="Unassembled WGS sequence"/>
</dbReference>
<dbReference type="InterPro" id="IPR016747">
    <property type="entry name" value="Phosphotransbutyrylase"/>
</dbReference>
<protein>
    <recommendedName>
        <fullName evidence="2">VanZ-like domain-containing protein</fullName>
    </recommendedName>
</protein>
<evidence type="ECO:0000313" key="4">
    <source>
        <dbReference type="Proteomes" id="UP000051813"/>
    </source>
</evidence>
<dbReference type="STRING" id="1423738.FC84_GL001700"/>
<keyword evidence="4" id="KW-1185">Reference proteome</keyword>
<evidence type="ECO:0000256" key="1">
    <source>
        <dbReference type="SAM" id="Phobius"/>
    </source>
</evidence>
<dbReference type="NCBIfam" id="NF037970">
    <property type="entry name" value="vanZ_1"/>
    <property type="match status" value="1"/>
</dbReference>
<dbReference type="PIRSF" id="PIRSF019083">
    <property type="entry name" value="UCP019083_VanZ"/>
    <property type="match status" value="1"/>
</dbReference>
<organism evidence="3 4">
    <name type="scientific">Lapidilactobacillus dextrinicus DSM 20335</name>
    <dbReference type="NCBI Taxonomy" id="1423738"/>
    <lineage>
        <taxon>Bacteria</taxon>
        <taxon>Bacillati</taxon>
        <taxon>Bacillota</taxon>
        <taxon>Bacilli</taxon>
        <taxon>Lactobacillales</taxon>
        <taxon>Lactobacillaceae</taxon>
        <taxon>Lapidilactobacillus</taxon>
    </lineage>
</organism>
<name>A0A0R2BJ24_9LACO</name>
<evidence type="ECO:0000313" key="3">
    <source>
        <dbReference type="EMBL" id="KRM79519.1"/>
    </source>
</evidence>
<evidence type="ECO:0000259" key="2">
    <source>
        <dbReference type="Pfam" id="PF04892"/>
    </source>
</evidence>
<dbReference type="EMBL" id="AYYK01000004">
    <property type="protein sequence ID" value="KRM79519.1"/>
    <property type="molecule type" value="Genomic_DNA"/>
</dbReference>
<dbReference type="Pfam" id="PF04892">
    <property type="entry name" value="VanZ"/>
    <property type="match status" value="1"/>
</dbReference>
<dbReference type="PATRIC" id="fig|1423738.3.peg.1728"/>
<accession>A0A0R2BJ24</accession>
<comment type="caution">
    <text evidence="3">The sequence shown here is derived from an EMBL/GenBank/DDBJ whole genome shotgun (WGS) entry which is preliminary data.</text>
</comment>
<gene>
    <name evidence="3" type="ORF">FC84_GL001700</name>
</gene>
<feature type="transmembrane region" description="Helical" evidence="1">
    <location>
        <begin position="141"/>
        <end position="160"/>
    </location>
</feature>
<dbReference type="AlphaFoldDB" id="A0A0R2BJ24"/>